<dbReference type="InterPro" id="IPR017892">
    <property type="entry name" value="Pkinase_C"/>
</dbReference>
<evidence type="ECO:0000256" key="3">
    <source>
        <dbReference type="ARBA" id="ARBA00022741"/>
    </source>
</evidence>
<dbReference type="STRING" id="10181.G5BFA1"/>
<proteinExistence type="predicted"/>
<keyword evidence="2" id="KW-0808">Transferase</keyword>
<dbReference type="GO" id="GO:0005524">
    <property type="term" value="F:ATP binding"/>
    <property type="evidence" value="ECO:0007669"/>
    <property type="project" value="UniProtKB-KW"/>
</dbReference>
<dbReference type="InterPro" id="IPR000961">
    <property type="entry name" value="AGC-kinase_C"/>
</dbReference>
<dbReference type="GO" id="GO:0004674">
    <property type="term" value="F:protein serine/threonine kinase activity"/>
    <property type="evidence" value="ECO:0007669"/>
    <property type="project" value="UniProtKB-KW"/>
</dbReference>
<dbReference type="SUPFAM" id="SSF54277">
    <property type="entry name" value="CAD &amp; PB1 domains"/>
    <property type="match status" value="1"/>
</dbReference>
<dbReference type="PANTHER" id="PTHR24351">
    <property type="entry name" value="RIBOSOMAL PROTEIN S6 KINASE"/>
    <property type="match status" value="1"/>
</dbReference>
<evidence type="ECO:0000256" key="1">
    <source>
        <dbReference type="ARBA" id="ARBA00022527"/>
    </source>
</evidence>
<name>G5BFA1_HETGA</name>
<dbReference type="SMART" id="SM00133">
    <property type="entry name" value="S_TK_X"/>
    <property type="match status" value="1"/>
</dbReference>
<evidence type="ECO:0000256" key="5">
    <source>
        <dbReference type="ARBA" id="ARBA00022840"/>
    </source>
</evidence>
<gene>
    <name evidence="7" type="ORF">GW7_15051</name>
</gene>
<dbReference type="InParanoid" id="G5BFA1"/>
<keyword evidence="1" id="KW-0723">Serine/threonine-protein kinase</keyword>
<evidence type="ECO:0000259" key="6">
    <source>
        <dbReference type="PROSITE" id="PS51285"/>
    </source>
</evidence>
<dbReference type="Proteomes" id="UP000006813">
    <property type="component" value="Unassembled WGS sequence"/>
</dbReference>
<accession>G5BFA1</accession>
<feature type="domain" description="AGC-kinase C-terminal" evidence="6">
    <location>
        <begin position="72"/>
        <end position="143"/>
    </location>
</feature>
<keyword evidence="4 7" id="KW-0418">Kinase</keyword>
<dbReference type="PROSITE" id="PS51285">
    <property type="entry name" value="AGC_KINASE_CTER"/>
    <property type="match status" value="1"/>
</dbReference>
<organism evidence="7 8">
    <name type="scientific">Heterocephalus glaber</name>
    <name type="common">Naked mole rat</name>
    <dbReference type="NCBI Taxonomy" id="10181"/>
    <lineage>
        <taxon>Eukaryota</taxon>
        <taxon>Metazoa</taxon>
        <taxon>Chordata</taxon>
        <taxon>Craniata</taxon>
        <taxon>Vertebrata</taxon>
        <taxon>Euteleostomi</taxon>
        <taxon>Mammalia</taxon>
        <taxon>Eutheria</taxon>
        <taxon>Euarchontoglires</taxon>
        <taxon>Glires</taxon>
        <taxon>Rodentia</taxon>
        <taxon>Hystricomorpha</taxon>
        <taxon>Bathyergidae</taxon>
        <taxon>Heterocephalus</taxon>
    </lineage>
</organism>
<keyword evidence="3" id="KW-0547">Nucleotide-binding</keyword>
<keyword evidence="5" id="KW-0067">ATP-binding</keyword>
<evidence type="ECO:0000313" key="8">
    <source>
        <dbReference type="Proteomes" id="UP000006813"/>
    </source>
</evidence>
<evidence type="ECO:0000256" key="2">
    <source>
        <dbReference type="ARBA" id="ARBA00022679"/>
    </source>
</evidence>
<dbReference type="AlphaFoldDB" id="G5BFA1"/>
<dbReference type="Gene3D" id="3.10.20.90">
    <property type="entry name" value="Phosphatidylinositol 3-kinase Catalytic Subunit, Chain A, domain 1"/>
    <property type="match status" value="1"/>
</dbReference>
<evidence type="ECO:0000256" key="4">
    <source>
        <dbReference type="ARBA" id="ARBA00022777"/>
    </source>
</evidence>
<evidence type="ECO:0000313" key="7">
    <source>
        <dbReference type="EMBL" id="EHB07962.1"/>
    </source>
</evidence>
<protein>
    <submittedName>
        <fullName evidence="7">Protein kinase C iota type</fullName>
    </submittedName>
</protein>
<sequence>MTTSFENSSSIEGLCDKAQDVWCLDNKQLFTTDWVGEEGDSYTVSPQLELEQAIRLSELQKDSELIEHPFFQNVDWDMMEKKQVVLPFKPNMSEEFGLDNFDSQFTDEPVRLTPDDNNNVRKTGGYEFAGFEYINRLSMYEEEWV</sequence>
<dbReference type="EMBL" id="JH169917">
    <property type="protein sequence ID" value="EHB07962.1"/>
    <property type="molecule type" value="Genomic_DNA"/>
</dbReference>
<reference evidence="7 8" key="1">
    <citation type="journal article" date="2011" name="Nature">
        <title>Genome sequencing reveals insights into physiology and longevity of the naked mole rat.</title>
        <authorList>
            <person name="Kim E.B."/>
            <person name="Fang X."/>
            <person name="Fushan A.A."/>
            <person name="Huang Z."/>
            <person name="Lobanov A.V."/>
            <person name="Han L."/>
            <person name="Marino S.M."/>
            <person name="Sun X."/>
            <person name="Turanov A.A."/>
            <person name="Yang P."/>
            <person name="Yim S.H."/>
            <person name="Zhao X."/>
            <person name="Kasaikina M.V."/>
            <person name="Stoletzki N."/>
            <person name="Peng C."/>
            <person name="Polak P."/>
            <person name="Xiong Z."/>
            <person name="Kiezun A."/>
            <person name="Zhu Y."/>
            <person name="Chen Y."/>
            <person name="Kryukov G.V."/>
            <person name="Zhang Q."/>
            <person name="Peshkin L."/>
            <person name="Yang L."/>
            <person name="Bronson R.T."/>
            <person name="Buffenstein R."/>
            <person name="Wang B."/>
            <person name="Han C."/>
            <person name="Li Q."/>
            <person name="Chen L."/>
            <person name="Zhao W."/>
            <person name="Sunyaev S.R."/>
            <person name="Park T.J."/>
            <person name="Zhang G."/>
            <person name="Wang J."/>
            <person name="Gladyshev V.N."/>
        </authorList>
    </citation>
    <scope>NUCLEOTIDE SEQUENCE [LARGE SCALE GENOMIC DNA]</scope>
</reference>
<dbReference type="Pfam" id="PF00433">
    <property type="entry name" value="Pkinase_C"/>
    <property type="match status" value="1"/>
</dbReference>